<dbReference type="InterPro" id="IPR036322">
    <property type="entry name" value="WD40_repeat_dom_sf"/>
</dbReference>
<evidence type="ECO:0000256" key="10">
    <source>
        <dbReference type="ARBA" id="ARBA00023180"/>
    </source>
</evidence>
<dbReference type="InterPro" id="IPR015943">
    <property type="entry name" value="WD40/YVTN_repeat-like_dom_sf"/>
</dbReference>
<feature type="compositionally biased region" description="Low complexity" evidence="11">
    <location>
        <begin position="1536"/>
        <end position="1555"/>
    </location>
</feature>
<keyword evidence="7" id="KW-0256">Endoplasmic reticulum</keyword>
<dbReference type="SUPFAM" id="SSF50978">
    <property type="entry name" value="WD40 repeat-like"/>
    <property type="match status" value="1"/>
</dbReference>
<dbReference type="SMART" id="SM00564">
    <property type="entry name" value="PQQ"/>
    <property type="match status" value="4"/>
</dbReference>
<keyword evidence="8" id="KW-1133">Transmembrane helix</keyword>
<comment type="subunit">
    <text evidence="3">Component of the ER membrane protein complex (EMC).</text>
</comment>
<dbReference type="Pfam" id="PF00400">
    <property type="entry name" value="WD40"/>
    <property type="match status" value="3"/>
</dbReference>
<feature type="region of interest" description="Disordered" evidence="11">
    <location>
        <begin position="1047"/>
        <end position="1106"/>
    </location>
</feature>
<dbReference type="Gene3D" id="1.20.5.300">
    <property type="match status" value="1"/>
</dbReference>
<keyword evidence="5" id="KW-0812">Transmembrane</keyword>
<dbReference type="SUPFAM" id="SSF50998">
    <property type="entry name" value="Quinoprotein alcohol dehydrogenase-like"/>
    <property type="match status" value="2"/>
</dbReference>
<feature type="region of interest" description="Disordered" evidence="11">
    <location>
        <begin position="1276"/>
        <end position="1339"/>
    </location>
</feature>
<dbReference type="EMBL" id="JAPZBR010000006">
    <property type="protein sequence ID" value="KAJ5351001.1"/>
    <property type="molecule type" value="Genomic_DNA"/>
</dbReference>
<proteinExistence type="inferred from homology"/>
<dbReference type="SMART" id="SM00320">
    <property type="entry name" value="WD40"/>
    <property type="match status" value="4"/>
</dbReference>
<gene>
    <name evidence="16" type="ORF">N7541_008728</name>
</gene>
<name>A0A9W9QZK4_PENBR</name>
<keyword evidence="10" id="KW-0325">Glycoprotein</keyword>
<evidence type="ECO:0000256" key="12">
    <source>
        <dbReference type="SAM" id="SignalP"/>
    </source>
</evidence>
<accession>A0A9W9QZK4</accession>
<feature type="signal peptide" evidence="12">
    <location>
        <begin position="1"/>
        <end position="17"/>
    </location>
</feature>
<evidence type="ECO:0000259" key="14">
    <source>
        <dbReference type="Pfam" id="PF08232"/>
    </source>
</evidence>
<keyword evidence="9" id="KW-0472">Membrane</keyword>
<feature type="domain" description="Striatin N-terminal" evidence="14">
    <location>
        <begin position="982"/>
        <end position="1128"/>
    </location>
</feature>
<feature type="chain" id="PRO_5040835604" description="ER membrane protein complex subunit 1" evidence="12">
    <location>
        <begin position="18"/>
        <end position="1688"/>
    </location>
</feature>
<evidence type="ECO:0000256" key="6">
    <source>
        <dbReference type="ARBA" id="ARBA00022729"/>
    </source>
</evidence>
<dbReference type="InterPro" id="IPR013258">
    <property type="entry name" value="Striatin_N"/>
</dbReference>
<dbReference type="InterPro" id="IPR026895">
    <property type="entry name" value="EMC1"/>
</dbReference>
<feature type="compositionally biased region" description="Basic residues" evidence="11">
    <location>
        <begin position="1311"/>
        <end position="1320"/>
    </location>
</feature>
<feature type="domain" description="ER membrane protein complex subunit 1 C-terminal" evidence="13">
    <location>
        <begin position="726"/>
        <end position="937"/>
    </location>
</feature>
<dbReference type="InterPro" id="IPR058545">
    <property type="entry name" value="Beta-prop_EMC1_1st"/>
</dbReference>
<evidence type="ECO:0000256" key="7">
    <source>
        <dbReference type="ARBA" id="ARBA00022824"/>
    </source>
</evidence>
<dbReference type="InterPro" id="IPR001680">
    <property type="entry name" value="WD40_rpt"/>
</dbReference>
<dbReference type="GO" id="GO:0034975">
    <property type="term" value="P:protein folding in endoplasmic reticulum"/>
    <property type="evidence" value="ECO:0007669"/>
    <property type="project" value="TreeGrafter"/>
</dbReference>
<reference evidence="16" key="2">
    <citation type="journal article" date="2023" name="IMA Fungus">
        <title>Comparative genomic study of the Penicillium genus elucidates a diverse pangenome and 15 lateral gene transfer events.</title>
        <authorList>
            <person name="Petersen C."/>
            <person name="Sorensen T."/>
            <person name="Nielsen M.R."/>
            <person name="Sondergaard T.E."/>
            <person name="Sorensen J.L."/>
            <person name="Fitzpatrick D.A."/>
            <person name="Frisvad J.C."/>
            <person name="Nielsen K.L."/>
        </authorList>
    </citation>
    <scope>NUCLEOTIDE SEQUENCE</scope>
    <source>
        <strain evidence="16">IBT 35675</strain>
    </source>
</reference>
<dbReference type="Proteomes" id="UP001148299">
    <property type="component" value="Unassembled WGS sequence"/>
</dbReference>
<dbReference type="Pfam" id="PF07774">
    <property type="entry name" value="EMC1_C"/>
    <property type="match status" value="1"/>
</dbReference>
<comment type="caution">
    <text evidence="16">The sequence shown here is derived from an EMBL/GenBank/DDBJ whole genome shotgun (WGS) entry which is preliminary data.</text>
</comment>
<dbReference type="Pfam" id="PF25293">
    <property type="entry name" value="Beta-prop_EMC1_N"/>
    <property type="match status" value="1"/>
</dbReference>
<evidence type="ECO:0000256" key="8">
    <source>
        <dbReference type="ARBA" id="ARBA00022989"/>
    </source>
</evidence>
<dbReference type="InterPro" id="IPR011047">
    <property type="entry name" value="Quinoprotein_ADH-like_sf"/>
</dbReference>
<feature type="region of interest" description="Disordered" evidence="11">
    <location>
        <begin position="1523"/>
        <end position="1559"/>
    </location>
</feature>
<evidence type="ECO:0000259" key="15">
    <source>
        <dbReference type="Pfam" id="PF25293"/>
    </source>
</evidence>
<feature type="compositionally biased region" description="Acidic residues" evidence="11">
    <location>
        <begin position="1087"/>
        <end position="1103"/>
    </location>
</feature>
<comment type="similarity">
    <text evidence="2">Belongs to the EMC1 family.</text>
</comment>
<feature type="compositionally biased region" description="Basic and acidic residues" evidence="11">
    <location>
        <begin position="1321"/>
        <end position="1331"/>
    </location>
</feature>
<protein>
    <recommendedName>
        <fullName evidence="4">ER membrane protein complex subunit 1</fullName>
    </recommendedName>
</protein>
<evidence type="ECO:0000256" key="4">
    <source>
        <dbReference type="ARBA" id="ARBA00020824"/>
    </source>
</evidence>
<evidence type="ECO:0000259" key="13">
    <source>
        <dbReference type="Pfam" id="PF07774"/>
    </source>
</evidence>
<evidence type="ECO:0000256" key="2">
    <source>
        <dbReference type="ARBA" id="ARBA00007904"/>
    </source>
</evidence>
<dbReference type="PANTHER" id="PTHR21573:SF0">
    <property type="entry name" value="ER MEMBRANE PROTEIN COMPLEX SUBUNIT 1"/>
    <property type="match status" value="1"/>
</dbReference>
<dbReference type="Gene3D" id="2.130.10.10">
    <property type="entry name" value="YVTN repeat-like/Quinoprotein amine dehydrogenase"/>
    <property type="match status" value="3"/>
</dbReference>
<evidence type="ECO:0000256" key="5">
    <source>
        <dbReference type="ARBA" id="ARBA00022692"/>
    </source>
</evidence>
<comment type="subcellular location">
    <subcellularLocation>
        <location evidence="1">Endoplasmic reticulum membrane</location>
        <topology evidence="1">Single-pass type I membrane protein</topology>
    </subcellularLocation>
</comment>
<dbReference type="InterPro" id="IPR011678">
    <property type="entry name" value="EMC1_C"/>
</dbReference>
<reference evidence="16" key="1">
    <citation type="submission" date="2022-12" db="EMBL/GenBank/DDBJ databases">
        <authorList>
            <person name="Petersen C."/>
        </authorList>
    </citation>
    <scope>NUCLEOTIDE SEQUENCE</scope>
    <source>
        <strain evidence="16">IBT 35675</strain>
    </source>
</reference>
<evidence type="ECO:0000256" key="11">
    <source>
        <dbReference type="SAM" id="MobiDB-lite"/>
    </source>
</evidence>
<evidence type="ECO:0000256" key="3">
    <source>
        <dbReference type="ARBA" id="ARBA00011276"/>
    </source>
</evidence>
<evidence type="ECO:0000313" key="16">
    <source>
        <dbReference type="EMBL" id="KAJ5351001.1"/>
    </source>
</evidence>
<dbReference type="GO" id="GO:0072546">
    <property type="term" value="C:EMC complex"/>
    <property type="evidence" value="ECO:0007669"/>
    <property type="project" value="InterPro"/>
</dbReference>
<dbReference type="PANTHER" id="PTHR21573">
    <property type="entry name" value="ER MEMBRANE PROTEIN COMPLEX SUBUNIT 1"/>
    <property type="match status" value="1"/>
</dbReference>
<feature type="compositionally biased region" description="Basic and acidic residues" evidence="11">
    <location>
        <begin position="1060"/>
        <end position="1070"/>
    </location>
</feature>
<feature type="domain" description="EMC1 first beta-propeller" evidence="15">
    <location>
        <begin position="17"/>
        <end position="425"/>
    </location>
</feature>
<sequence>MRLKALLFAACLSPALAIYSDEVNHVDFHHALLGTPSPDSTFFLKPSTASNASLLYTLSDKLLVGAVNPRDGALVWRQNLSQSDLPARGPGFLRGLDGNDALVGAAGHSISSWSAQDGKLGWEKRVSDGVVADIELLELEDATATSGIRDTIAVVGSDGVGIVRRLDGATGKNVWEYKDTSGDIPFQVSSSSTEVFYISLQSAMLKGYKIKVTVLDPLTGRQIRQQALNSDTDVTTPESILYVGANSASPVIVWTDKAQKSLKVNVIGTKEVTSIAIENTSGAEIRQIAVHAPNKLNALPHFLVHFVTETGAWAEVYHVDLMSSKVSNAYRLPYLQGQSVVATSVIDANVYFTRITEVEAIVVSSASHGVLGRWDLQASASEVGLHSVSEIVTKGKALAVRSALFREHGDWQLIRNGQIEWTRYEGLIDAVAATWAETDVQEDLAHELEVEGHETLYGAYLHRVKRHARDLQHLPDWLQDLPKRILGSILTDEVSNLDSFGVAKPVIIATRNGRVHALDTGKHGAVSWSVNVAKTTQWDVKAILSSPGAVTVYPSDGSSVTLNVSTGDIISRTEPSDNTLHTIAILAAKDSNSLITAGVAADGAPVTAYAKENGFLVTTSADGRVLGWISADNKSPVWEFVPPSGQKVIKATARPAHDPVASIGKVLGNRSVLYKYLNPNLALVTAVDENAKTASFYLLDGVSGKVLHATTQAGVDSTQPIASVVSENWLAYSFWGDVAADESSAKGYQLVVSELYESPLPNDRGTLDSASNYSSVDTLPLPHVISQAFMIPEPISHMAVTQTRQGITTRQLLCTLPSSNSIVGIPRPVLDPRRPVDRDPTAAEAEEGLFRYTPYLEFDGKWYLSHARDVAGIKEVLSCPTLLESTSLVLAYGGDIYGTRATPSQAFDVLGKSFSKLQLVLTVVALGVGVTILAPMVCLTLCSVLDSSQLFMSWQSPSAMSGMGGMPGAMDGSSGPQGTEYTLQGVMRFLQTEWHRHERDRNAWEIERAEMKSRIGRLEGDLRTSKRLHESLGKHVRLMETALKREREKVKKLSNNESLEDTKDPKEVARDNVNFLKSQRPKPSMDNENDQELDNESQQDGELDEGRDKVRGFLTKASNEISYHVIPTSHPPPDLTDSDISGHLYGNSQLSQQNLEEAYLQQQRQKANQVMAREMALQNHQSVTNHYSDNAMARGQNQFLPRDAVDRRSLELQQAPAGATGNRSHVYQQGLVDDQQNQALEAQGPQVAVKEDLNPQALPEKTEDVDGWNFDEPAEQQPIAEPVPPHRPDTDAFPNANFVRPELSAKAGSLPHRRKSSGSRRKSEGAIDSRDGGAALTQQPDTNFKVRFALRGHLDVIRSVIFTGGGSPSEPEICTCSDDGTIKRWIIPATYGGFGPHGPGSSNDLDITSYFTHRGHEGAVTSLAACSPSQNISNGGRVLGDGWVFSGGQDASVRVWERGRVDPKATLDGHTDAVWGLCVLPGTVGSVFGDSSSHYGGPDRILLASGAADGRILIWAVSAPPQISSPPGGSRRQGGSRRANSISSGSNFPSSPQPSVATTTPFHHTLIHHIVRPESPSPTCISPLSLAGVNFVVSYSDASILVYDTRTGEEIAAMASLETYDGTPSTGVNSVVATTIGFDGTANLDPNRAPTEEEVVHGATGSSNVEGVIISGYEDRYIRFFDANSGMS</sequence>
<evidence type="ECO:0000313" key="17">
    <source>
        <dbReference type="Proteomes" id="UP001148299"/>
    </source>
</evidence>
<dbReference type="InterPro" id="IPR018391">
    <property type="entry name" value="PQQ_b-propeller_rpt"/>
</dbReference>
<keyword evidence="17" id="KW-1185">Reference proteome</keyword>
<evidence type="ECO:0000256" key="1">
    <source>
        <dbReference type="ARBA" id="ARBA00004115"/>
    </source>
</evidence>
<evidence type="ECO:0000256" key="9">
    <source>
        <dbReference type="ARBA" id="ARBA00023136"/>
    </source>
</evidence>
<organism evidence="16 17">
    <name type="scientific">Penicillium brevicompactum</name>
    <dbReference type="NCBI Taxonomy" id="5074"/>
    <lineage>
        <taxon>Eukaryota</taxon>
        <taxon>Fungi</taxon>
        <taxon>Dikarya</taxon>
        <taxon>Ascomycota</taxon>
        <taxon>Pezizomycotina</taxon>
        <taxon>Eurotiomycetes</taxon>
        <taxon>Eurotiomycetidae</taxon>
        <taxon>Eurotiales</taxon>
        <taxon>Aspergillaceae</taxon>
        <taxon>Penicillium</taxon>
    </lineage>
</organism>
<dbReference type="Pfam" id="PF08232">
    <property type="entry name" value="Striatin"/>
    <property type="match status" value="1"/>
</dbReference>
<keyword evidence="6 12" id="KW-0732">Signal</keyword>